<accession>A0A229UKQ0</accession>
<evidence type="ECO:0000313" key="2">
    <source>
        <dbReference type="EMBL" id="OXM83962.1"/>
    </source>
</evidence>
<sequence length="447" mass="46354">MPVPQIGIISNDATLKDVIDALARFQKQLLYMTDNGIDTANMLEAGGWIVTPGQLASEDGKVGMSTVDSAADDIRFWAGDLITGTPTFYVTKSGLMVAQNANIKGIIEALAGHIGGFTITTDKLYSDSGAGIIQGGTLRSGPDNTDRLEFTGGKFAGYTSSGAKTGLYFDIGTVAGTGIADLKLYHNDSELLVFYDNIDSYTIRPGTGSSSMRIGTIGKTLYLQGSIDLGTSTATGKVQYAGHADSSDSSSSADSVDWSNVTNHPNPTTTPLMDGTGAIGSSGKYAYSDHRHPTDTSRAPVDSPAFIGTPTAPTAPTGTNSTQIATTAFVAQGFASKTIPAWTSITLASGWSNLGGGYATTAYYKDDLSIVHLKGDVANGTISGSVAAFTLPAGYRPSETQMRGLLTFSGGTPVLGRLLIMSNGNCFIDNGANSAVSLDGISFRAEL</sequence>
<proteinExistence type="predicted"/>
<comment type="caution">
    <text evidence="2">The sequence shown here is derived from an EMBL/GenBank/DDBJ whole genome shotgun (WGS) entry which is preliminary data.</text>
</comment>
<feature type="compositionally biased region" description="Low complexity" evidence="1">
    <location>
        <begin position="247"/>
        <end position="271"/>
    </location>
</feature>
<evidence type="ECO:0000256" key="1">
    <source>
        <dbReference type="SAM" id="MobiDB-lite"/>
    </source>
</evidence>
<dbReference type="EMBL" id="NMQW01000036">
    <property type="protein sequence ID" value="OXM83962.1"/>
    <property type="molecule type" value="Genomic_DNA"/>
</dbReference>
<name>A0A229UKQ0_9BACL</name>
<evidence type="ECO:0000313" key="3">
    <source>
        <dbReference type="Proteomes" id="UP000215509"/>
    </source>
</evidence>
<keyword evidence="3" id="KW-1185">Reference proteome</keyword>
<feature type="region of interest" description="Disordered" evidence="1">
    <location>
        <begin position="241"/>
        <end position="319"/>
    </location>
</feature>
<dbReference type="RefSeq" id="WP_094017208.1">
    <property type="nucleotide sequence ID" value="NZ_NMQW01000036.1"/>
</dbReference>
<protein>
    <submittedName>
        <fullName evidence="2">Uncharacterized protein</fullName>
    </submittedName>
</protein>
<reference evidence="2 3" key="1">
    <citation type="submission" date="2017-07" db="EMBL/GenBank/DDBJ databases">
        <title>Genome sequencing and assembly of Paenibacillus rigui.</title>
        <authorList>
            <person name="Mayilraj S."/>
        </authorList>
    </citation>
    <scope>NUCLEOTIDE SEQUENCE [LARGE SCALE GENOMIC DNA]</scope>
    <source>
        <strain evidence="2 3">JCM 16352</strain>
    </source>
</reference>
<gene>
    <name evidence="2" type="ORF">CF651_22885</name>
</gene>
<dbReference type="Proteomes" id="UP000215509">
    <property type="component" value="Unassembled WGS sequence"/>
</dbReference>
<dbReference type="AlphaFoldDB" id="A0A229UKQ0"/>
<feature type="compositionally biased region" description="Low complexity" evidence="1">
    <location>
        <begin position="308"/>
        <end position="319"/>
    </location>
</feature>
<organism evidence="2 3">
    <name type="scientific">Paenibacillus rigui</name>
    <dbReference type="NCBI Taxonomy" id="554312"/>
    <lineage>
        <taxon>Bacteria</taxon>
        <taxon>Bacillati</taxon>
        <taxon>Bacillota</taxon>
        <taxon>Bacilli</taxon>
        <taxon>Bacillales</taxon>
        <taxon>Paenibacillaceae</taxon>
        <taxon>Paenibacillus</taxon>
    </lineage>
</organism>